<dbReference type="AlphaFoldDB" id="A0A7Y9IUU7"/>
<dbReference type="Proteomes" id="UP000542125">
    <property type="component" value="Unassembled WGS sequence"/>
</dbReference>
<name>A0A7Y9IUU7_9BURK</name>
<evidence type="ECO:0000313" key="2">
    <source>
        <dbReference type="Proteomes" id="UP000542125"/>
    </source>
</evidence>
<keyword evidence="2" id="KW-1185">Reference proteome</keyword>
<dbReference type="Pfam" id="PF04250">
    <property type="entry name" value="DUF429"/>
    <property type="match status" value="1"/>
</dbReference>
<sequence length="261" mass="27441">MPDLPVAIEAPLPPSRDCVGVDACRAGWFAAKQDASSGRLHHAVHARFADLLAWAPAPAIIAIDIPIGLSESGHRACDSAAKVLLGGRRGQSVFHTPVRQTLSSLDLPPGDAYPQALATHRAVTGVGISKQAFYLLKKIAEVDAALAASSADAARVFEVHPEVAFASRRTALSGQPLVGIAESKHTQAGHDIRLGLLPDAYRMAARQAIAERSGQASAYGRDDVLDALICLWSALRIECGVHVSLPGADDTSGGIMARIHY</sequence>
<evidence type="ECO:0000313" key="1">
    <source>
        <dbReference type="EMBL" id="NYE82913.1"/>
    </source>
</evidence>
<dbReference type="RefSeq" id="WP_179586164.1">
    <property type="nucleotide sequence ID" value="NZ_JACBYR010000001.1"/>
</dbReference>
<organism evidence="1 2">
    <name type="scientific">Pigmentiphaga litoralis</name>
    <dbReference type="NCBI Taxonomy" id="516702"/>
    <lineage>
        <taxon>Bacteria</taxon>
        <taxon>Pseudomonadati</taxon>
        <taxon>Pseudomonadota</taxon>
        <taxon>Betaproteobacteria</taxon>
        <taxon>Burkholderiales</taxon>
        <taxon>Alcaligenaceae</taxon>
        <taxon>Pigmentiphaga</taxon>
    </lineage>
</organism>
<protein>
    <submittedName>
        <fullName evidence="1">Putative RNase H-like nuclease</fullName>
    </submittedName>
</protein>
<proteinExistence type="predicted"/>
<gene>
    <name evidence="1" type="ORF">FHW18_002184</name>
</gene>
<reference evidence="1 2" key="1">
    <citation type="submission" date="2020-07" db="EMBL/GenBank/DDBJ databases">
        <title>Genomic Encyclopedia of Type Strains, Phase IV (KMG-V): Genome sequencing to study the core and pangenomes of soil and plant-associated prokaryotes.</title>
        <authorList>
            <person name="Whitman W."/>
        </authorList>
    </citation>
    <scope>NUCLEOTIDE SEQUENCE [LARGE SCALE GENOMIC DNA]</scope>
    <source>
        <strain evidence="1 2">SAS40</strain>
    </source>
</reference>
<dbReference type="InterPro" id="IPR007362">
    <property type="entry name" value="DUF429"/>
</dbReference>
<accession>A0A7Y9IUU7</accession>
<dbReference type="EMBL" id="JACBYR010000001">
    <property type="protein sequence ID" value="NYE82913.1"/>
    <property type="molecule type" value="Genomic_DNA"/>
</dbReference>
<comment type="caution">
    <text evidence="1">The sequence shown here is derived from an EMBL/GenBank/DDBJ whole genome shotgun (WGS) entry which is preliminary data.</text>
</comment>